<dbReference type="AlphaFoldDB" id="A0A074Z865"/>
<dbReference type="RefSeq" id="XP_009172868.1">
    <property type="nucleotide sequence ID" value="XM_009174604.1"/>
</dbReference>
<name>A0A074Z865_OPIVI</name>
<dbReference type="OrthoDB" id="191995at2759"/>
<organism evidence="1 2">
    <name type="scientific">Opisthorchis viverrini</name>
    <name type="common">Southeast Asian liver fluke</name>
    <dbReference type="NCBI Taxonomy" id="6198"/>
    <lineage>
        <taxon>Eukaryota</taxon>
        <taxon>Metazoa</taxon>
        <taxon>Spiralia</taxon>
        <taxon>Lophotrochozoa</taxon>
        <taxon>Platyhelminthes</taxon>
        <taxon>Trematoda</taxon>
        <taxon>Digenea</taxon>
        <taxon>Opisthorchiida</taxon>
        <taxon>Opisthorchiata</taxon>
        <taxon>Opisthorchiidae</taxon>
        <taxon>Opisthorchis</taxon>
    </lineage>
</organism>
<proteinExistence type="predicted"/>
<dbReference type="Proteomes" id="UP000054324">
    <property type="component" value="Unassembled WGS sequence"/>
</dbReference>
<dbReference type="GeneID" id="20322903"/>
<sequence>MNFGCASSNCLCCFCTDSRIDTQDRGFCPSFPGWFCSCRVIIFISLPYTPGKLTYWVARPLHSYLQKFVNKGIGICSKRLRHTLLSKYSSIAGRTTEPNASLKLRNTRMFSRVTMRQNVIGLKATSASRFSLSRLRQLGSIAALVLPSGGKAARLRNGIRSERG</sequence>
<dbReference type="KEGG" id="ovi:T265_08724"/>
<accession>A0A074Z865</accession>
<evidence type="ECO:0000313" key="2">
    <source>
        <dbReference type="Proteomes" id="UP000054324"/>
    </source>
</evidence>
<keyword evidence="2" id="KW-1185">Reference proteome</keyword>
<evidence type="ECO:0000313" key="1">
    <source>
        <dbReference type="EMBL" id="KER23401.1"/>
    </source>
</evidence>
<dbReference type="CTD" id="20322903"/>
<dbReference type="EMBL" id="KL596851">
    <property type="protein sequence ID" value="KER23401.1"/>
    <property type="molecule type" value="Genomic_DNA"/>
</dbReference>
<gene>
    <name evidence="1" type="ORF">T265_08724</name>
</gene>
<protein>
    <submittedName>
        <fullName evidence="1">Uncharacterized protein</fullName>
    </submittedName>
</protein>
<reference evidence="1 2" key="1">
    <citation type="submission" date="2013-11" db="EMBL/GenBank/DDBJ databases">
        <title>Opisthorchis viverrini - life in the bile duct.</title>
        <authorList>
            <person name="Young N.D."/>
            <person name="Nagarajan N."/>
            <person name="Lin S.J."/>
            <person name="Korhonen P.K."/>
            <person name="Jex A.R."/>
            <person name="Hall R.S."/>
            <person name="Safavi-Hemami H."/>
            <person name="Kaewkong W."/>
            <person name="Bertrand D."/>
            <person name="Gao S."/>
            <person name="Seet Q."/>
            <person name="Wongkham S."/>
            <person name="Teh B.T."/>
            <person name="Wongkham C."/>
            <person name="Intapan P.M."/>
            <person name="Maleewong W."/>
            <person name="Yang X."/>
            <person name="Hu M."/>
            <person name="Wang Z."/>
            <person name="Hofmann A."/>
            <person name="Sternberg P.W."/>
            <person name="Tan P."/>
            <person name="Wang J."/>
            <person name="Gasser R.B."/>
        </authorList>
    </citation>
    <scope>NUCLEOTIDE SEQUENCE [LARGE SCALE GENOMIC DNA]</scope>
</reference>